<dbReference type="SUPFAM" id="SSF88723">
    <property type="entry name" value="PIN domain-like"/>
    <property type="match status" value="1"/>
</dbReference>
<dbReference type="Proteomes" id="UP000260351">
    <property type="component" value="Unassembled WGS sequence"/>
</dbReference>
<dbReference type="GO" id="GO:0000287">
    <property type="term" value="F:magnesium ion binding"/>
    <property type="evidence" value="ECO:0007669"/>
    <property type="project" value="UniProtKB-UniRule"/>
</dbReference>
<dbReference type="InterPro" id="IPR002716">
    <property type="entry name" value="PIN_dom"/>
</dbReference>
<keyword evidence="3 5" id="KW-0479">Metal-binding</keyword>
<evidence type="ECO:0000256" key="2">
    <source>
        <dbReference type="ARBA" id="ARBA00022722"/>
    </source>
</evidence>
<dbReference type="EC" id="3.1.-.-" evidence="5"/>
<dbReference type="AlphaFoldDB" id="A0A3E1K951"/>
<gene>
    <name evidence="5" type="primary">vapC</name>
    <name evidence="7" type="ORF">DZC52_07620</name>
</gene>
<dbReference type="Pfam" id="PF01850">
    <property type="entry name" value="PIN"/>
    <property type="match status" value="1"/>
</dbReference>
<keyword evidence="5" id="KW-0460">Magnesium</keyword>
<keyword evidence="5" id="KW-0800">Toxin</keyword>
<evidence type="ECO:0000256" key="5">
    <source>
        <dbReference type="HAMAP-Rule" id="MF_00265"/>
    </source>
</evidence>
<keyword evidence="2 5" id="KW-0540">Nuclease</keyword>
<dbReference type="Gene3D" id="3.40.50.1010">
    <property type="entry name" value="5'-nuclease"/>
    <property type="match status" value="1"/>
</dbReference>
<feature type="binding site" evidence="5">
    <location>
        <position position="109"/>
    </location>
    <ligand>
        <name>Mg(2+)</name>
        <dbReference type="ChEBI" id="CHEBI:18420"/>
    </ligand>
</feature>
<dbReference type="GO" id="GO:0004540">
    <property type="term" value="F:RNA nuclease activity"/>
    <property type="evidence" value="ECO:0007669"/>
    <property type="project" value="InterPro"/>
</dbReference>
<evidence type="ECO:0000313" key="8">
    <source>
        <dbReference type="Proteomes" id="UP000260351"/>
    </source>
</evidence>
<dbReference type="GO" id="GO:0090729">
    <property type="term" value="F:toxin activity"/>
    <property type="evidence" value="ECO:0007669"/>
    <property type="project" value="UniProtKB-KW"/>
</dbReference>
<keyword evidence="8" id="KW-1185">Reference proteome</keyword>
<dbReference type="InterPro" id="IPR022907">
    <property type="entry name" value="VapC_family"/>
</dbReference>
<comment type="similarity">
    <text evidence="5">Belongs to the PINc/VapC protein family.</text>
</comment>
<sequence length="144" mass="16260">MIGLDTSFLVGLSIREHPAHAACWRLFENEIRGREGSAALCSQVLAEFIHVVTDPRRFERPLAMEEALEITQQWWNAAECVPVASSERAIAIFLDWMGQYHLGRKRVLDTLLAASYHCAGVVRIASTNWRDFAVFDVFEPVGLD</sequence>
<comment type="function">
    <text evidence="5">Toxic component of a toxin-antitoxin (TA) system. An RNase.</text>
</comment>
<feature type="binding site" evidence="5">
    <location>
        <position position="5"/>
    </location>
    <ligand>
        <name>Mg(2+)</name>
        <dbReference type="ChEBI" id="CHEBI:18420"/>
    </ligand>
</feature>
<keyword evidence="1 5" id="KW-1277">Toxin-antitoxin system</keyword>
<keyword evidence="4 5" id="KW-0378">Hydrolase</keyword>
<accession>A0A3E1K951</accession>
<protein>
    <recommendedName>
        <fullName evidence="5">Ribonuclease VapC</fullName>
        <shortName evidence="5">RNase VapC</shortName>
        <ecNumber evidence="5">3.1.-.-</ecNumber>
    </recommendedName>
    <alternativeName>
        <fullName evidence="5">Toxin VapC</fullName>
    </alternativeName>
</protein>
<reference evidence="7 8" key="1">
    <citation type="submission" date="2018-08" db="EMBL/GenBank/DDBJ databases">
        <title>Wenzhouxiangella salilacus sp. nov., a novel bacterium isolated from a saline lake in Xinjiang Province, China.</title>
        <authorList>
            <person name="Han S."/>
        </authorList>
    </citation>
    <scope>NUCLEOTIDE SEQUENCE [LARGE SCALE GENOMIC DNA]</scope>
    <source>
        <strain evidence="7 8">XDB06</strain>
    </source>
</reference>
<dbReference type="OrthoDB" id="556169at2"/>
<organism evidence="7 8">
    <name type="scientific">Wenzhouxiangella sediminis</name>
    <dbReference type="NCBI Taxonomy" id="1792836"/>
    <lineage>
        <taxon>Bacteria</taxon>
        <taxon>Pseudomonadati</taxon>
        <taxon>Pseudomonadota</taxon>
        <taxon>Gammaproteobacteria</taxon>
        <taxon>Chromatiales</taxon>
        <taxon>Wenzhouxiangellaceae</taxon>
        <taxon>Wenzhouxiangella</taxon>
    </lineage>
</organism>
<name>A0A3E1K951_9GAMM</name>
<dbReference type="EMBL" id="QUZK01000034">
    <property type="protein sequence ID" value="RFF30588.1"/>
    <property type="molecule type" value="Genomic_DNA"/>
</dbReference>
<dbReference type="InterPro" id="IPR029060">
    <property type="entry name" value="PIN-like_dom_sf"/>
</dbReference>
<evidence type="ECO:0000313" key="7">
    <source>
        <dbReference type="EMBL" id="RFF30588.1"/>
    </source>
</evidence>
<dbReference type="GO" id="GO:0016787">
    <property type="term" value="F:hydrolase activity"/>
    <property type="evidence" value="ECO:0007669"/>
    <property type="project" value="UniProtKB-KW"/>
</dbReference>
<dbReference type="RefSeq" id="WP_116650531.1">
    <property type="nucleotide sequence ID" value="NZ_QUZK01000034.1"/>
</dbReference>
<evidence type="ECO:0000256" key="3">
    <source>
        <dbReference type="ARBA" id="ARBA00022723"/>
    </source>
</evidence>
<evidence type="ECO:0000256" key="4">
    <source>
        <dbReference type="ARBA" id="ARBA00022801"/>
    </source>
</evidence>
<comment type="caution">
    <text evidence="7">The sequence shown here is derived from an EMBL/GenBank/DDBJ whole genome shotgun (WGS) entry which is preliminary data.</text>
</comment>
<feature type="domain" description="PIN" evidence="6">
    <location>
        <begin position="4"/>
        <end position="128"/>
    </location>
</feature>
<proteinExistence type="inferred from homology"/>
<dbReference type="HAMAP" id="MF_00265">
    <property type="entry name" value="VapC_Nob1"/>
    <property type="match status" value="1"/>
</dbReference>
<evidence type="ECO:0000256" key="1">
    <source>
        <dbReference type="ARBA" id="ARBA00022649"/>
    </source>
</evidence>
<comment type="cofactor">
    <cofactor evidence="5">
        <name>Mg(2+)</name>
        <dbReference type="ChEBI" id="CHEBI:18420"/>
    </cofactor>
</comment>
<evidence type="ECO:0000259" key="6">
    <source>
        <dbReference type="Pfam" id="PF01850"/>
    </source>
</evidence>